<gene>
    <name evidence="2" type="ORF">LCGC14_2785240</name>
</gene>
<evidence type="ECO:0000313" key="2">
    <source>
        <dbReference type="EMBL" id="KKK84251.1"/>
    </source>
</evidence>
<sequence>MEAEMSLAVFDPFKALAVKVQAEDAALQIDHTTPDGETKLRSWVRTVRGYRAGLEKIRVRAKADALEYGRKVDGLAKKLKSPFDTIITDRMKPLDEIEDAKRKAAEAIVEAERVAKEKAEADRLADLERREKEAVAKEAKFTAANNLLDAKQREFEQYGREKTIAAEAAVTATKEAEEKAERERLAAIAAAHAEQHRLDDIERKRVADVEHRESVEADIVKALFPFFGTNSVTARNIIAAINSGAIPHVTINY</sequence>
<reference evidence="2" key="1">
    <citation type="journal article" date="2015" name="Nature">
        <title>Complex archaea that bridge the gap between prokaryotes and eukaryotes.</title>
        <authorList>
            <person name="Spang A."/>
            <person name="Saw J.H."/>
            <person name="Jorgensen S.L."/>
            <person name="Zaremba-Niedzwiedzka K."/>
            <person name="Martijn J."/>
            <person name="Lind A.E."/>
            <person name="van Eijk R."/>
            <person name="Schleper C."/>
            <person name="Guy L."/>
            <person name="Ettema T.J."/>
        </authorList>
    </citation>
    <scope>NUCLEOTIDE SEQUENCE</scope>
</reference>
<protein>
    <submittedName>
        <fullName evidence="2">Uncharacterized protein</fullName>
    </submittedName>
</protein>
<keyword evidence="1" id="KW-0175">Coiled coil</keyword>
<accession>A0A0F9BIJ3</accession>
<dbReference type="EMBL" id="LAZR01051863">
    <property type="protein sequence ID" value="KKK84251.1"/>
    <property type="molecule type" value="Genomic_DNA"/>
</dbReference>
<name>A0A0F9BIJ3_9ZZZZ</name>
<feature type="coiled-coil region" evidence="1">
    <location>
        <begin position="94"/>
        <end position="122"/>
    </location>
</feature>
<dbReference type="AlphaFoldDB" id="A0A0F9BIJ3"/>
<comment type="caution">
    <text evidence="2">The sequence shown here is derived from an EMBL/GenBank/DDBJ whole genome shotgun (WGS) entry which is preliminary data.</text>
</comment>
<evidence type="ECO:0000256" key="1">
    <source>
        <dbReference type="SAM" id="Coils"/>
    </source>
</evidence>
<organism evidence="2">
    <name type="scientific">marine sediment metagenome</name>
    <dbReference type="NCBI Taxonomy" id="412755"/>
    <lineage>
        <taxon>unclassified sequences</taxon>
        <taxon>metagenomes</taxon>
        <taxon>ecological metagenomes</taxon>
    </lineage>
</organism>
<proteinExistence type="predicted"/>